<dbReference type="PROSITE" id="PS51257">
    <property type="entry name" value="PROKAR_LIPOPROTEIN"/>
    <property type="match status" value="1"/>
</dbReference>
<evidence type="ECO:0000313" key="2">
    <source>
        <dbReference type="Proteomes" id="UP000239561"/>
    </source>
</evidence>
<protein>
    <submittedName>
        <fullName evidence="1">DUF885 domain-containing protein</fullName>
    </submittedName>
</protein>
<dbReference type="RefSeq" id="WP_104602755.1">
    <property type="nucleotide sequence ID" value="NZ_CP082217.1"/>
</dbReference>
<organism evidence="1 2">
    <name type="scientific">Xanthomonas cucurbitae</name>
    <dbReference type="NCBI Taxonomy" id="56453"/>
    <lineage>
        <taxon>Bacteria</taxon>
        <taxon>Pseudomonadati</taxon>
        <taxon>Pseudomonadota</taxon>
        <taxon>Gammaproteobacteria</taxon>
        <taxon>Lysobacterales</taxon>
        <taxon>Lysobacteraceae</taxon>
        <taxon>Xanthomonas</taxon>
    </lineage>
</organism>
<reference evidence="1 2" key="1">
    <citation type="submission" date="2016-08" db="EMBL/GenBank/DDBJ databases">
        <authorList>
            <person name="Seilhamer J.J."/>
        </authorList>
    </citation>
    <scope>NUCLEOTIDE SEQUENCE [LARGE SCALE GENOMIC DNA]</scope>
    <source>
        <strain evidence="1 2">CFBP2542</strain>
    </source>
</reference>
<proteinExistence type="predicted"/>
<dbReference type="Pfam" id="PF05960">
    <property type="entry name" value="DUF885"/>
    <property type="match status" value="1"/>
</dbReference>
<dbReference type="EMBL" id="MDED01000008">
    <property type="protein sequence ID" value="PPU77342.1"/>
    <property type="molecule type" value="Genomic_DNA"/>
</dbReference>
<dbReference type="AlphaFoldDB" id="A0A2S7DU28"/>
<dbReference type="InterPro" id="IPR010281">
    <property type="entry name" value="DUF885"/>
</dbReference>
<evidence type="ECO:0000313" key="1">
    <source>
        <dbReference type="EMBL" id="PPU77342.1"/>
    </source>
</evidence>
<name>A0A2S7DU28_9XANT</name>
<gene>
    <name evidence="1" type="ORF">XcuCFBP2542_06265</name>
</gene>
<comment type="caution">
    <text evidence="1">The sequence shown here is derived from an EMBL/GenBank/DDBJ whole genome shotgun (WGS) entry which is preliminary data.</text>
</comment>
<dbReference type="Proteomes" id="UP000239561">
    <property type="component" value="Unassembled WGS sequence"/>
</dbReference>
<accession>A0A2S7DU28</accession>
<sequence length="602" mass="67147">MSHLRSVAIGLLAAAVFTACKPAPPAPEKPAAAASSEQAAKAFDALLDKQWQYQLQHNPEFASIIGDKRYNDRWTNYSPEAVQDDRRATAALLRQFEAVDAKALDAQRQLSLQMMLGQLRDKLEGIDLKTYAMPLEPVGGIQLALAGYGDAFPFENAKDYQDYITRLQAIPGVIDQIIAVSRQGAKDGLVQPRYLLQRLPEQIDKMAALTGEQSPFASPLKKLAAAVPADQRDAVRKQLLAAIDQQVRPAYGKLSAFVRDEYAAQGRRSEGLWSLPDGERRYRYAIHTQTTTDMAPEQIHQIGLREVARIEGEMAVIAQAQGFADLSSFRKAVETDRRHFATSGEQILQHYRQYIAAMEPELPRLFGHLPKTPLEVQAMPAFRRTAPSAEYWQSNPEGSKPAIVKVNTSDFASRTLVNIETTAYHEGVPGHHLQISLAQTLPLPPFRQQAGYNAYIEGWALYAERLGKEIGFFKDPYNDYGRLSGELLRANRLVLDTGVHYKRWNRQQMVDFFHAHPSDDEPSIQSETDRYIVWPGQALGYKLGELQILALRAQAEKALGDHFDVRAFHDAVLGGGAMPLGMLQQRVQQWIAQAKTIPGAVK</sequence>
<dbReference type="PANTHER" id="PTHR33361">
    <property type="entry name" value="GLR0591 PROTEIN"/>
    <property type="match status" value="1"/>
</dbReference>
<dbReference type="PANTHER" id="PTHR33361:SF16">
    <property type="entry name" value="DUF885 DOMAIN-CONTAINING PROTEIN"/>
    <property type="match status" value="1"/>
</dbReference>